<evidence type="ECO:0000313" key="2">
    <source>
        <dbReference type="EMBL" id="EUA68927.1"/>
    </source>
</evidence>
<dbReference type="Gene3D" id="3.50.50.60">
    <property type="entry name" value="FAD/NAD(P)-binding domain"/>
    <property type="match status" value="1"/>
</dbReference>
<reference evidence="2" key="1">
    <citation type="submission" date="2014-01" db="EMBL/GenBank/DDBJ databases">
        <authorList>
            <person name="Brown-Elliot B."/>
            <person name="Wallace R."/>
            <person name="Lenaerts A."/>
            <person name="Ordway D."/>
            <person name="DeGroote M.A."/>
            <person name="Parker T."/>
            <person name="Sizemore C."/>
            <person name="Tallon L.J."/>
            <person name="Sadzewicz L.K."/>
            <person name="Sengamalay N."/>
            <person name="Fraser C.M."/>
            <person name="Hine E."/>
            <person name="Shefchek K.A."/>
            <person name="Das S.P."/>
            <person name="Tettelin H."/>
        </authorList>
    </citation>
    <scope>NUCLEOTIDE SEQUENCE [LARGE SCALE GENOMIC DNA]</scope>
    <source>
        <strain evidence="2">4042</strain>
    </source>
</reference>
<dbReference type="InterPro" id="IPR036188">
    <property type="entry name" value="FAD/NAD-bd_sf"/>
</dbReference>
<feature type="domain" description="Glucose-methanol-choline oxidoreductase C-terminal" evidence="1">
    <location>
        <begin position="2"/>
        <end position="25"/>
    </location>
</feature>
<name>X8DJW3_MYCXE</name>
<dbReference type="SUPFAM" id="SSF51905">
    <property type="entry name" value="FAD/NAD(P)-binding domain"/>
    <property type="match status" value="1"/>
</dbReference>
<sequence length="37" mass="3738">MWVADASILPSCPTVNPQVSIMALALAVADEIVAAIG</sequence>
<dbReference type="EMBL" id="JAOB01000013">
    <property type="protein sequence ID" value="EUA68927.1"/>
    <property type="molecule type" value="Genomic_DNA"/>
</dbReference>
<dbReference type="PATRIC" id="fig|1299334.3.peg.1610"/>
<accession>X8DJW3</accession>
<dbReference type="AlphaFoldDB" id="X8DJW3"/>
<protein>
    <submittedName>
        <fullName evidence="2">GMC oxidoreductase family protein</fullName>
    </submittedName>
</protein>
<comment type="caution">
    <text evidence="2">The sequence shown here is derived from an EMBL/GenBank/DDBJ whole genome shotgun (WGS) entry which is preliminary data.</text>
</comment>
<dbReference type="Pfam" id="PF05199">
    <property type="entry name" value="GMC_oxred_C"/>
    <property type="match status" value="1"/>
</dbReference>
<gene>
    <name evidence="2" type="ORF">I553_2115</name>
</gene>
<dbReference type="InterPro" id="IPR007867">
    <property type="entry name" value="GMC_OxRtase_C"/>
</dbReference>
<evidence type="ECO:0000259" key="1">
    <source>
        <dbReference type="Pfam" id="PF05199"/>
    </source>
</evidence>
<dbReference type="GO" id="GO:0016614">
    <property type="term" value="F:oxidoreductase activity, acting on CH-OH group of donors"/>
    <property type="evidence" value="ECO:0007669"/>
    <property type="project" value="InterPro"/>
</dbReference>
<proteinExistence type="predicted"/>
<organism evidence="2">
    <name type="scientific">Mycobacterium xenopi 4042</name>
    <dbReference type="NCBI Taxonomy" id="1299334"/>
    <lineage>
        <taxon>Bacteria</taxon>
        <taxon>Bacillati</taxon>
        <taxon>Actinomycetota</taxon>
        <taxon>Actinomycetes</taxon>
        <taxon>Mycobacteriales</taxon>
        <taxon>Mycobacteriaceae</taxon>
        <taxon>Mycobacterium</taxon>
    </lineage>
</organism>